<comment type="caution">
    <text evidence="2">The sequence shown here is derived from an EMBL/GenBank/DDBJ whole genome shotgun (WGS) entry which is preliminary data.</text>
</comment>
<dbReference type="InterPro" id="IPR002930">
    <property type="entry name" value="GCV_H"/>
</dbReference>
<name>G5KG81_9STRE</name>
<dbReference type="RefSeq" id="WP_006739573.1">
    <property type="nucleotide sequence ID" value="NZ_AEUZ02000001.1"/>
</dbReference>
<dbReference type="EMBL" id="AEUZ02000001">
    <property type="protein sequence ID" value="EHJ56832.1"/>
    <property type="molecule type" value="Genomic_DNA"/>
</dbReference>
<dbReference type="CDD" id="cd06848">
    <property type="entry name" value="GCS_H"/>
    <property type="match status" value="1"/>
</dbReference>
<dbReference type="eggNOG" id="COG0509">
    <property type="taxonomic scope" value="Bacteria"/>
</dbReference>
<dbReference type="STRING" id="764291.STRUR_1242"/>
<dbReference type="GO" id="GO:0005829">
    <property type="term" value="C:cytosol"/>
    <property type="evidence" value="ECO:0007669"/>
    <property type="project" value="TreeGrafter"/>
</dbReference>
<gene>
    <name evidence="2" type="ORF">STRUR_1242</name>
</gene>
<dbReference type="GO" id="GO:0009249">
    <property type="term" value="P:protein lipoylation"/>
    <property type="evidence" value="ECO:0007669"/>
    <property type="project" value="TreeGrafter"/>
</dbReference>
<dbReference type="GO" id="GO:0005960">
    <property type="term" value="C:glycine cleavage complex"/>
    <property type="evidence" value="ECO:0007669"/>
    <property type="project" value="InterPro"/>
</dbReference>
<dbReference type="PANTHER" id="PTHR11715:SF3">
    <property type="entry name" value="GLYCINE CLEAVAGE SYSTEM H PROTEIN-RELATED"/>
    <property type="match status" value="1"/>
</dbReference>
<evidence type="ECO:0000313" key="3">
    <source>
        <dbReference type="Proteomes" id="UP000005388"/>
    </source>
</evidence>
<keyword evidence="1" id="KW-0450">Lipoyl</keyword>
<reference evidence="2 3" key="1">
    <citation type="journal article" date="2014" name="Int. J. Syst. Evol. Microbiol.">
        <title>Phylogenomics and the dynamic genome evolution of the genus Streptococcus.</title>
        <authorList>
            <consortium name="The Broad Institute Genome Sequencing Platform"/>
            <person name="Richards V.P."/>
            <person name="Palmer S.R."/>
            <person name="Pavinski Bitar P.D."/>
            <person name="Qin X."/>
            <person name="Weinstock G.M."/>
            <person name="Highlander S.K."/>
            <person name="Town C.D."/>
            <person name="Burne R.A."/>
            <person name="Stanhope M.J."/>
        </authorList>
    </citation>
    <scope>NUCLEOTIDE SEQUENCE [LARGE SCALE GENOMIC DNA]</scope>
    <source>
        <strain evidence="2 3">2285-97</strain>
    </source>
</reference>
<dbReference type="Gene3D" id="2.40.50.100">
    <property type="match status" value="1"/>
</dbReference>
<dbReference type="SUPFAM" id="SSF51230">
    <property type="entry name" value="Single hybrid motif"/>
    <property type="match status" value="1"/>
</dbReference>
<proteinExistence type="predicted"/>
<dbReference type="Proteomes" id="UP000005388">
    <property type="component" value="Unassembled WGS sequence"/>
</dbReference>
<evidence type="ECO:0000313" key="2">
    <source>
        <dbReference type="EMBL" id="EHJ56832.1"/>
    </source>
</evidence>
<accession>G5KG81</accession>
<dbReference type="InterPro" id="IPR033753">
    <property type="entry name" value="GCV_H/Fam206"/>
</dbReference>
<keyword evidence="3" id="KW-1185">Reference proteome</keyword>
<dbReference type="Pfam" id="PF01597">
    <property type="entry name" value="GCV_H"/>
    <property type="match status" value="1"/>
</dbReference>
<dbReference type="PANTHER" id="PTHR11715">
    <property type="entry name" value="GLYCINE CLEAVAGE SYSTEM H PROTEIN"/>
    <property type="match status" value="1"/>
</dbReference>
<dbReference type="InterPro" id="IPR011053">
    <property type="entry name" value="Single_hybrid_motif"/>
</dbReference>
<dbReference type="AlphaFoldDB" id="G5KG81"/>
<sequence>MKKIANYLQIEKSNTVYTIRMTPELQDDIGTIGFVEFTDEQAVEVDDTILNLEASKTVMGVQSPLAGKIIEKNEAATLTPTLLNSEKSEENWIVKLVDVDEQAFEALEDA</sequence>
<protein>
    <submittedName>
        <fullName evidence="2">Glycine cleavage H-protein</fullName>
    </submittedName>
</protein>
<organism evidence="2 3">
    <name type="scientific">Streptococcus urinalis 2285-97</name>
    <dbReference type="NCBI Taxonomy" id="764291"/>
    <lineage>
        <taxon>Bacteria</taxon>
        <taxon>Bacillati</taxon>
        <taxon>Bacillota</taxon>
        <taxon>Bacilli</taxon>
        <taxon>Lactobacillales</taxon>
        <taxon>Streptococcaceae</taxon>
        <taxon>Streptococcus</taxon>
    </lineage>
</organism>
<evidence type="ECO:0000256" key="1">
    <source>
        <dbReference type="ARBA" id="ARBA00022823"/>
    </source>
</evidence>
<dbReference type="GO" id="GO:0019464">
    <property type="term" value="P:glycine decarboxylation via glycine cleavage system"/>
    <property type="evidence" value="ECO:0007669"/>
    <property type="project" value="InterPro"/>
</dbReference>